<evidence type="ECO:0000313" key="13">
    <source>
        <dbReference type="Proteomes" id="UP000503222"/>
    </source>
</evidence>
<evidence type="ECO:0000256" key="8">
    <source>
        <dbReference type="RuleBase" id="RU004190"/>
    </source>
</evidence>
<feature type="domain" description="Nucleotidyl transferase" evidence="9">
    <location>
        <begin position="11"/>
        <end position="288"/>
    </location>
</feature>
<dbReference type="GO" id="GO:0016853">
    <property type="term" value="F:isomerase activity"/>
    <property type="evidence" value="ECO:0007669"/>
    <property type="project" value="UniProtKB-KW"/>
</dbReference>
<proteinExistence type="inferred from homology"/>
<dbReference type="InterPro" id="IPR014710">
    <property type="entry name" value="RmlC-like_jellyroll"/>
</dbReference>
<dbReference type="KEGG" id="spii:G7077_03145"/>
<dbReference type="InterPro" id="IPR051161">
    <property type="entry name" value="Mannose-6P_isomerase_type2"/>
</dbReference>
<name>A0A6G7YMT1_9SPHN</name>
<evidence type="ECO:0000259" key="9">
    <source>
        <dbReference type="Pfam" id="PF00483"/>
    </source>
</evidence>
<keyword evidence="6" id="KW-0342">GTP-binding</keyword>
<dbReference type="PANTHER" id="PTHR46390:SF1">
    <property type="entry name" value="MANNOSE-1-PHOSPHATE GUANYLYLTRANSFERASE"/>
    <property type="match status" value="1"/>
</dbReference>
<evidence type="ECO:0000256" key="6">
    <source>
        <dbReference type="ARBA" id="ARBA00023134"/>
    </source>
</evidence>
<evidence type="ECO:0000256" key="4">
    <source>
        <dbReference type="ARBA" id="ARBA00022695"/>
    </source>
</evidence>
<dbReference type="Gene3D" id="2.60.120.10">
    <property type="entry name" value="Jelly Rolls"/>
    <property type="match status" value="1"/>
</dbReference>
<evidence type="ECO:0000256" key="3">
    <source>
        <dbReference type="ARBA" id="ARBA00022679"/>
    </source>
</evidence>
<comment type="similarity">
    <text evidence="1 8">Belongs to the mannose-6-phosphate isomerase type 2 family.</text>
</comment>
<evidence type="ECO:0000259" key="11">
    <source>
        <dbReference type="Pfam" id="PF22640"/>
    </source>
</evidence>
<gene>
    <name evidence="12" type="ORF">G7077_03145</name>
</gene>
<dbReference type="GO" id="GO:0009298">
    <property type="term" value="P:GDP-mannose biosynthetic process"/>
    <property type="evidence" value="ECO:0007669"/>
    <property type="project" value="TreeGrafter"/>
</dbReference>
<keyword evidence="13" id="KW-1185">Reference proteome</keyword>
<evidence type="ECO:0000256" key="5">
    <source>
        <dbReference type="ARBA" id="ARBA00022741"/>
    </source>
</evidence>
<dbReference type="RefSeq" id="WP_166410449.1">
    <property type="nucleotide sequence ID" value="NZ_CP049869.1"/>
</dbReference>
<protein>
    <recommendedName>
        <fullName evidence="2">mannose-1-phosphate guanylyltransferase</fullName>
        <ecNumber evidence="2">2.7.7.13</ecNumber>
    </recommendedName>
</protein>
<dbReference type="Pfam" id="PF00483">
    <property type="entry name" value="NTP_transferase"/>
    <property type="match status" value="1"/>
</dbReference>
<dbReference type="GO" id="GO:0005525">
    <property type="term" value="F:GTP binding"/>
    <property type="evidence" value="ECO:0007669"/>
    <property type="project" value="UniProtKB-KW"/>
</dbReference>
<evidence type="ECO:0000259" key="10">
    <source>
        <dbReference type="Pfam" id="PF01050"/>
    </source>
</evidence>
<feature type="domain" description="MannoseP isomerase/GMP-like beta-helix" evidence="11">
    <location>
        <begin position="302"/>
        <end position="351"/>
    </location>
</feature>
<dbReference type="Pfam" id="PF01050">
    <property type="entry name" value="MannoseP_isomer"/>
    <property type="match status" value="1"/>
</dbReference>
<dbReference type="InterPro" id="IPR011051">
    <property type="entry name" value="RmlC_Cupin_sf"/>
</dbReference>
<evidence type="ECO:0000313" key="12">
    <source>
        <dbReference type="EMBL" id="QIK78055.1"/>
    </source>
</evidence>
<dbReference type="PANTHER" id="PTHR46390">
    <property type="entry name" value="MANNOSE-1-PHOSPHATE GUANYLYLTRANSFERASE"/>
    <property type="match status" value="1"/>
</dbReference>
<dbReference type="SUPFAM" id="SSF53448">
    <property type="entry name" value="Nucleotide-diphospho-sugar transferases"/>
    <property type="match status" value="1"/>
</dbReference>
<dbReference type="InterPro" id="IPR006375">
    <property type="entry name" value="Man1P_GuaTrfase/Man6P_Isoase"/>
</dbReference>
<dbReference type="InterPro" id="IPR005835">
    <property type="entry name" value="NTP_transferase_dom"/>
</dbReference>
<dbReference type="InterPro" id="IPR001538">
    <property type="entry name" value="Man6P_isomerase-2_C"/>
</dbReference>
<organism evidence="12 13">
    <name type="scientific">Sphingomonas piscis</name>
    <dbReference type="NCBI Taxonomy" id="2714943"/>
    <lineage>
        <taxon>Bacteria</taxon>
        <taxon>Pseudomonadati</taxon>
        <taxon>Pseudomonadota</taxon>
        <taxon>Alphaproteobacteria</taxon>
        <taxon>Sphingomonadales</taxon>
        <taxon>Sphingomonadaceae</taxon>
        <taxon>Sphingomonas</taxon>
    </lineage>
</organism>
<dbReference type="GO" id="GO:0004475">
    <property type="term" value="F:mannose-1-phosphate guanylyltransferase (GTP) activity"/>
    <property type="evidence" value="ECO:0007669"/>
    <property type="project" value="UniProtKB-EC"/>
</dbReference>
<reference evidence="12 13" key="1">
    <citation type="submission" date="2020-03" db="EMBL/GenBank/DDBJ databases">
        <title>Sphingomonas sp. nov., isolated from fish.</title>
        <authorList>
            <person name="Hyun D.-W."/>
            <person name="Bae J.-W."/>
        </authorList>
    </citation>
    <scope>NUCLEOTIDE SEQUENCE [LARGE SCALE GENOMIC DNA]</scope>
    <source>
        <strain evidence="12 13">HDW15B</strain>
    </source>
</reference>
<dbReference type="FunFam" id="3.90.550.10:FF:000046">
    <property type="entry name" value="Mannose-1-phosphate guanylyltransferase (GDP)"/>
    <property type="match status" value="1"/>
</dbReference>
<feature type="domain" description="Mannose-6-phosphate isomerase type II C-terminal" evidence="10">
    <location>
        <begin position="364"/>
        <end position="471"/>
    </location>
</feature>
<dbReference type="NCBIfam" id="TIGR01479">
    <property type="entry name" value="GMP_PMI"/>
    <property type="match status" value="1"/>
</dbReference>
<dbReference type="EMBL" id="CP049869">
    <property type="protein sequence ID" value="QIK78055.1"/>
    <property type="molecule type" value="Genomic_DNA"/>
</dbReference>
<dbReference type="AlphaFoldDB" id="A0A6G7YMT1"/>
<evidence type="ECO:0000256" key="2">
    <source>
        <dbReference type="ARBA" id="ARBA00012387"/>
    </source>
</evidence>
<keyword evidence="12" id="KW-0413">Isomerase</keyword>
<accession>A0A6G7YMT1</accession>
<dbReference type="Pfam" id="PF22640">
    <property type="entry name" value="ManC_GMP_beta-helix"/>
    <property type="match status" value="1"/>
</dbReference>
<evidence type="ECO:0000256" key="1">
    <source>
        <dbReference type="ARBA" id="ARBA00006115"/>
    </source>
</evidence>
<dbReference type="SUPFAM" id="SSF51182">
    <property type="entry name" value="RmlC-like cupins"/>
    <property type="match status" value="1"/>
</dbReference>
<dbReference type="InterPro" id="IPR054566">
    <property type="entry name" value="ManC/GMP-like_b-helix"/>
</dbReference>
<dbReference type="InterPro" id="IPR029044">
    <property type="entry name" value="Nucleotide-diphossugar_trans"/>
</dbReference>
<comment type="catalytic activity">
    <reaction evidence="7">
        <text>alpha-D-mannose 1-phosphate + GTP + H(+) = GDP-alpha-D-mannose + diphosphate</text>
        <dbReference type="Rhea" id="RHEA:15229"/>
        <dbReference type="ChEBI" id="CHEBI:15378"/>
        <dbReference type="ChEBI" id="CHEBI:33019"/>
        <dbReference type="ChEBI" id="CHEBI:37565"/>
        <dbReference type="ChEBI" id="CHEBI:57527"/>
        <dbReference type="ChEBI" id="CHEBI:58409"/>
        <dbReference type="EC" id="2.7.7.13"/>
    </reaction>
</comment>
<dbReference type="EC" id="2.7.7.13" evidence="2"/>
<dbReference type="Proteomes" id="UP000503222">
    <property type="component" value="Chromosome"/>
</dbReference>
<sequence length="476" mass="50956">MNAGGKQLVRPVILSGGGGTRLWPLSRMGAPKQFLPILNDESLLQSTVKRTTGDMFSDPIVVTGEEQRFFVANQLEEIGLAPAAILLEPAPRNTAPAIALAALCAANLGDELILVLPSDHVIEHVSAFTDAVAAASASALDGHIVTFGIQPTAPTSGYGYIEATQVEPGQAVRKIRRFIEKPDGERAAALMATGNCYWNSGMFLMQPSTFLAELERLAPAIAAPVASSMASPTVDGAFLRPDAAQFTQATSESIDYAVMEATELARVIPVDLGWSDVGSWDAVLEASEAGAGGNVLKGDVHVLDVHNSLIRSEADVTVGVVGLSDIVCVMTGDAALIAPLSRTQDVKKLVDAMRLSGHPRADEPQRVYRPWGTYETVDRGERFQTRRLILKPGAQQSLQRHRQRSEHFVIVAGEAEITIDGKTVHLVENQSAFVPAGVPHRIRNIGAEPLHIVEVQSGPYLGEDDIERLADAYGRD</sequence>
<dbReference type="Gene3D" id="3.90.550.10">
    <property type="entry name" value="Spore Coat Polysaccharide Biosynthesis Protein SpsA, Chain A"/>
    <property type="match status" value="1"/>
</dbReference>
<evidence type="ECO:0000256" key="7">
    <source>
        <dbReference type="ARBA" id="ARBA00047343"/>
    </source>
</evidence>
<dbReference type="CDD" id="cd02213">
    <property type="entry name" value="cupin_PMI_typeII_C"/>
    <property type="match status" value="1"/>
</dbReference>
<dbReference type="InterPro" id="IPR049577">
    <property type="entry name" value="GMPP_N"/>
</dbReference>
<keyword evidence="4 12" id="KW-0548">Nucleotidyltransferase</keyword>
<keyword evidence="5" id="KW-0547">Nucleotide-binding</keyword>
<dbReference type="GO" id="GO:0000271">
    <property type="term" value="P:polysaccharide biosynthetic process"/>
    <property type="evidence" value="ECO:0007669"/>
    <property type="project" value="InterPro"/>
</dbReference>
<dbReference type="CDD" id="cd02509">
    <property type="entry name" value="GDP-M1P_Guanylyltransferase"/>
    <property type="match status" value="1"/>
</dbReference>
<keyword evidence="3 12" id="KW-0808">Transferase</keyword>